<organism evidence="2 3">
    <name type="scientific">Actinomadura madurae</name>
    <dbReference type="NCBI Taxonomy" id="1993"/>
    <lineage>
        <taxon>Bacteria</taxon>
        <taxon>Bacillati</taxon>
        <taxon>Actinomycetota</taxon>
        <taxon>Actinomycetes</taxon>
        <taxon>Streptosporangiales</taxon>
        <taxon>Thermomonosporaceae</taxon>
        <taxon>Actinomadura</taxon>
    </lineage>
</organism>
<name>A0A1I5RI52_9ACTN</name>
<dbReference type="AlphaFoldDB" id="A0A1I5RI52"/>
<dbReference type="Pfam" id="PF01979">
    <property type="entry name" value="Amidohydro_1"/>
    <property type="match status" value="1"/>
</dbReference>
<gene>
    <name evidence="2" type="ORF">SAMN04489713_115131</name>
</gene>
<dbReference type="OrthoDB" id="3514520at2"/>
<dbReference type="CDD" id="cd01299">
    <property type="entry name" value="Met_dep_hydrolase_A"/>
    <property type="match status" value="1"/>
</dbReference>
<dbReference type="InterPro" id="IPR051781">
    <property type="entry name" value="Metallo-dep_Hydrolase"/>
</dbReference>
<reference evidence="2 3" key="1">
    <citation type="submission" date="2016-10" db="EMBL/GenBank/DDBJ databases">
        <authorList>
            <person name="de Groot N.N."/>
        </authorList>
    </citation>
    <scope>NUCLEOTIDE SEQUENCE [LARGE SCALE GENOMIC DNA]</scope>
    <source>
        <strain evidence="2 3">DSM 43067</strain>
    </source>
</reference>
<dbReference type="SUPFAM" id="SSF51556">
    <property type="entry name" value="Metallo-dependent hydrolases"/>
    <property type="match status" value="1"/>
</dbReference>
<feature type="domain" description="Amidohydrolase-related" evidence="1">
    <location>
        <begin position="61"/>
        <end position="398"/>
    </location>
</feature>
<dbReference type="Proteomes" id="UP000183413">
    <property type="component" value="Unassembled WGS sequence"/>
</dbReference>
<evidence type="ECO:0000313" key="2">
    <source>
        <dbReference type="EMBL" id="SFP58259.1"/>
    </source>
</evidence>
<accession>A0A1I5RI52</accession>
<dbReference type="InterPro" id="IPR011059">
    <property type="entry name" value="Metal-dep_hydrolase_composite"/>
</dbReference>
<dbReference type="EMBL" id="FOVH01000015">
    <property type="protein sequence ID" value="SFP58259.1"/>
    <property type="molecule type" value="Genomic_DNA"/>
</dbReference>
<evidence type="ECO:0000259" key="1">
    <source>
        <dbReference type="Pfam" id="PF01979"/>
    </source>
</evidence>
<dbReference type="FunCoup" id="A0A1I5RI52">
    <property type="interactions" value="41"/>
</dbReference>
<dbReference type="PANTHER" id="PTHR43135">
    <property type="entry name" value="ALPHA-D-RIBOSE 1-METHYLPHOSPHONATE 5-TRIPHOSPHATE DIPHOSPHATASE"/>
    <property type="match status" value="1"/>
</dbReference>
<evidence type="ECO:0000313" key="3">
    <source>
        <dbReference type="Proteomes" id="UP000183413"/>
    </source>
</evidence>
<dbReference type="GO" id="GO:0016810">
    <property type="term" value="F:hydrolase activity, acting on carbon-nitrogen (but not peptide) bonds"/>
    <property type="evidence" value="ECO:0007669"/>
    <property type="project" value="InterPro"/>
</dbReference>
<dbReference type="PANTHER" id="PTHR43135:SF3">
    <property type="entry name" value="ALPHA-D-RIBOSE 1-METHYLPHOSPHONATE 5-TRIPHOSPHATE DIPHOSPHATASE"/>
    <property type="match status" value="1"/>
</dbReference>
<dbReference type="SUPFAM" id="SSF51338">
    <property type="entry name" value="Composite domain of metallo-dependent hydrolases"/>
    <property type="match status" value="1"/>
</dbReference>
<dbReference type="eggNOG" id="COG1228">
    <property type="taxonomic scope" value="Bacteria"/>
</dbReference>
<dbReference type="InterPro" id="IPR032466">
    <property type="entry name" value="Metal_Hydrolase"/>
</dbReference>
<sequence>MTAIPVNGGRGVTLRAARAFDGVHVLDGPVAVTVEDGMIVSVETGPGAAARPADVDLGDCTLLPGLIDTHTHLVWDASAAPQDRVALDAPERTVLRAAAHAMRHLRAGETTVRDLGATGALSVPLAQAIADGDVPGPRVVPAGRAIAMTGGHGWSLCHEADGPDAVRAAVRSEIKGGARAIKLIASGGVYGEHERPEEPQLSRAEVEVAVEEAHKAGCRVAAHAYSPEVIGMLLDVGVDSIEHGSLLDAPTAERMREQGVALVPTLCVFDAIHGAYADRPGSPIAAKAAEIRSKALAACRVAAENGVTIAVGTDSGAPGNPHGSVAQEMRLMVEAGLSPAEALHAATGAAAEVVGLAGTAGRLAKGRPADLVAYRGDPAAEVDAVRDVALVMLGGRVVDDA</sequence>
<dbReference type="InterPro" id="IPR006680">
    <property type="entry name" value="Amidohydro-rel"/>
</dbReference>
<dbReference type="InterPro" id="IPR057744">
    <property type="entry name" value="OTAase-like"/>
</dbReference>
<dbReference type="Gene3D" id="3.20.20.140">
    <property type="entry name" value="Metal-dependent hydrolases"/>
    <property type="match status" value="1"/>
</dbReference>
<dbReference type="InParanoid" id="A0A1I5RI52"/>
<dbReference type="STRING" id="1993.SAMN04489713_115131"/>
<protein>
    <submittedName>
        <fullName evidence="2">Imidazolonepropionase</fullName>
    </submittedName>
</protein>
<keyword evidence="3" id="KW-1185">Reference proteome</keyword>
<dbReference type="RefSeq" id="WP_075023585.1">
    <property type="nucleotide sequence ID" value="NZ_FOVH01000015.1"/>
</dbReference>
<proteinExistence type="predicted"/>
<dbReference type="Gene3D" id="2.30.40.10">
    <property type="entry name" value="Urease, subunit C, domain 1"/>
    <property type="match status" value="1"/>
</dbReference>